<reference evidence="1 2" key="1">
    <citation type="journal article" date="2022" name="Res Sq">
        <title>Evolution of multicellular longitudinally dividing oral cavity symbionts (Neisseriaceae).</title>
        <authorList>
            <person name="Nyongesa S."/>
            <person name="Weber P."/>
            <person name="Bernet E."/>
            <person name="Pullido F."/>
            <person name="Nieckarz M."/>
            <person name="Delaby M."/>
            <person name="Nieves C."/>
            <person name="Viehboeck T."/>
            <person name="Krause N."/>
            <person name="Rivera-Millot A."/>
            <person name="Nakamura A."/>
            <person name="Vischer N."/>
            <person name="VanNieuwenhze M."/>
            <person name="Brun Y."/>
            <person name="Cava F."/>
            <person name="Bulgheresi S."/>
            <person name="Veyrier F."/>
        </authorList>
    </citation>
    <scope>NUCLEOTIDE SEQUENCE [LARGE SCALE GENOMIC DNA]</scope>
    <source>
        <strain evidence="1 2">17694</strain>
    </source>
</reference>
<protein>
    <submittedName>
        <fullName evidence="1">Uncharacterized protein</fullName>
    </submittedName>
</protein>
<evidence type="ECO:0000313" key="2">
    <source>
        <dbReference type="Proteomes" id="UP000831534"/>
    </source>
</evidence>
<dbReference type="KEGG" id="ckh:LVJ77_12075"/>
<dbReference type="AlphaFoldDB" id="A0ABD8B7T3"/>
<accession>A0ABD8B7T3</accession>
<gene>
    <name evidence="1" type="ORF">LVJ77_12075</name>
</gene>
<dbReference type="RefSeq" id="WP_027008855.1">
    <property type="nucleotide sequence ID" value="NZ_CP091521.1"/>
</dbReference>
<sequence>MNPCTVISAQTESQNNFQQAVDSRRRGNDGTVFFQLIDGVSSIALRSGFSSKNAQVQGENPRKVVRLVRIFNAAGADLG</sequence>
<proteinExistence type="predicted"/>
<organism evidence="1 2">
    <name type="scientific">Conchiformibius kuhniae</name>
    <dbReference type="NCBI Taxonomy" id="211502"/>
    <lineage>
        <taxon>Bacteria</taxon>
        <taxon>Pseudomonadati</taxon>
        <taxon>Pseudomonadota</taxon>
        <taxon>Betaproteobacteria</taxon>
        <taxon>Neisseriales</taxon>
        <taxon>Neisseriaceae</taxon>
        <taxon>Conchiformibius</taxon>
    </lineage>
</organism>
<name>A0ABD8B7T3_9NEIS</name>
<keyword evidence="2" id="KW-1185">Reference proteome</keyword>
<dbReference type="EMBL" id="CP091521">
    <property type="protein sequence ID" value="XHH50067.1"/>
    <property type="molecule type" value="Genomic_DNA"/>
</dbReference>
<evidence type="ECO:0000313" key="1">
    <source>
        <dbReference type="EMBL" id="XHH50067.1"/>
    </source>
</evidence>
<dbReference type="Proteomes" id="UP000831534">
    <property type="component" value="Chromosome"/>
</dbReference>